<dbReference type="EMBL" id="QFQS01000002">
    <property type="protein sequence ID" value="PZQ98032.1"/>
    <property type="molecule type" value="Genomic_DNA"/>
</dbReference>
<feature type="region of interest" description="Disordered" evidence="1">
    <location>
        <begin position="17"/>
        <end position="48"/>
    </location>
</feature>
<dbReference type="Pfam" id="PF19576">
    <property type="entry name" value="Acyltransf_2"/>
    <property type="match status" value="1"/>
</dbReference>
<dbReference type="GO" id="GO:0016746">
    <property type="term" value="F:acyltransferase activity"/>
    <property type="evidence" value="ECO:0007669"/>
    <property type="project" value="UniProtKB-KW"/>
</dbReference>
<reference evidence="3 4" key="1">
    <citation type="submission" date="2017-08" db="EMBL/GenBank/DDBJ databases">
        <title>Infants hospitalized years apart are colonized by the same room-sourced microbial strains.</title>
        <authorList>
            <person name="Brooks B."/>
            <person name="Olm M.R."/>
            <person name="Firek B.A."/>
            <person name="Baker R."/>
            <person name="Thomas B.C."/>
            <person name="Morowitz M.J."/>
            <person name="Banfield J.F."/>
        </authorList>
    </citation>
    <scope>NUCLEOTIDE SEQUENCE [LARGE SCALE GENOMIC DNA]</scope>
    <source>
        <strain evidence="3">S2_003_000_R2_11</strain>
    </source>
</reference>
<evidence type="ECO:0000256" key="1">
    <source>
        <dbReference type="SAM" id="MobiDB-lite"/>
    </source>
</evidence>
<dbReference type="CDD" id="cd07986">
    <property type="entry name" value="LPLAT_ACT14924-like"/>
    <property type="match status" value="1"/>
</dbReference>
<evidence type="ECO:0000259" key="2">
    <source>
        <dbReference type="Pfam" id="PF19576"/>
    </source>
</evidence>
<evidence type="ECO:0000313" key="4">
    <source>
        <dbReference type="Proteomes" id="UP000248975"/>
    </source>
</evidence>
<sequence length="321" mass="35926">MPWSSWLQVVSENRSDTKIRPRRRKAGDVRAVPETSEGQGLSIGDPGYKPYDKRRLSYAGTFTDPRKAGLIRAIEWATGKLRLLHLIRKFEAMGPAQGLEFWQRTLDIMGIEVTTPPEQVALIPKTGPVVVVANHPHGLVDGLVMARLVMQVRPDFKILTRSLLTGIEEIAYHMVPVPFPHEEDAQEKGLEMRRISMEHLANGGVLILFPAGKVATTTGWWGDAIEAEWNVFTAKMVQKSKATVLPIFFPGQNSRLYHIADKVSPSVRQGLLLHEIKYALNRPQRPVIGQPISPEECAPWAGNPRGFVAWLREKTLALKGR</sequence>
<organism evidence="3 4">
    <name type="scientific">Cereibacter sphaeroides</name>
    <name type="common">Rhodobacter sphaeroides</name>
    <dbReference type="NCBI Taxonomy" id="1063"/>
    <lineage>
        <taxon>Bacteria</taxon>
        <taxon>Pseudomonadati</taxon>
        <taxon>Pseudomonadota</taxon>
        <taxon>Alphaproteobacteria</taxon>
        <taxon>Rhodobacterales</taxon>
        <taxon>Paracoccaceae</taxon>
        <taxon>Cereibacter</taxon>
    </lineage>
</organism>
<comment type="caution">
    <text evidence="3">The sequence shown here is derived from an EMBL/GenBank/DDBJ whole genome shotgun (WGS) entry which is preliminary data.</text>
</comment>
<feature type="domain" description="Putative acyltransferase ACT14924-like acyltransferase" evidence="2">
    <location>
        <begin position="113"/>
        <end position="259"/>
    </location>
</feature>
<dbReference type="Proteomes" id="UP000248975">
    <property type="component" value="Unassembled WGS sequence"/>
</dbReference>
<evidence type="ECO:0000313" key="3">
    <source>
        <dbReference type="EMBL" id="PZQ98032.1"/>
    </source>
</evidence>
<accession>A0A2W5SAV4</accession>
<proteinExistence type="predicted"/>
<keyword evidence="3" id="KW-0012">Acyltransferase</keyword>
<dbReference type="InterPro" id="IPR045746">
    <property type="entry name" value="ACT14924-like_Acyltransf_dom"/>
</dbReference>
<gene>
    <name evidence="3" type="ORF">DI533_12995</name>
</gene>
<keyword evidence="3" id="KW-0808">Transferase</keyword>
<protein>
    <submittedName>
        <fullName evidence="3">Acyltransferase</fullName>
    </submittedName>
</protein>
<dbReference type="SUPFAM" id="SSF69593">
    <property type="entry name" value="Glycerol-3-phosphate (1)-acyltransferase"/>
    <property type="match status" value="1"/>
</dbReference>
<name>A0A2W5SAV4_CERSP</name>
<dbReference type="AlphaFoldDB" id="A0A2W5SAV4"/>